<protein>
    <recommendedName>
        <fullName evidence="4">DUF3592 domain-containing protein</fullName>
    </recommendedName>
</protein>
<evidence type="ECO:0008006" key="4">
    <source>
        <dbReference type="Google" id="ProtNLM"/>
    </source>
</evidence>
<accession>A0A1K1Y2D2</accession>
<dbReference type="STRING" id="1893.SAMN02787144_100443"/>
<dbReference type="AlphaFoldDB" id="A0A1K1Y2D2"/>
<feature type="transmembrane region" description="Helical" evidence="1">
    <location>
        <begin position="14"/>
        <end position="34"/>
    </location>
</feature>
<sequence>MTTSTSTASSLRGFFRLITVVSAIGTGLALAALVQGAVDGPRWLLILALPVTALALTAYGKAAEDMQSGVAASGLRSRGPRAFAPAVVNGVKAVNKENGRTAVDGQALNSVFAFDLTVVSDELPPYRIEVRHPLDLQGLLHKSRAVVEYDPEQPWRVVIPNNPPREWLARAESLIPPPGTVKRRAGGAPAGFRALLSGAVIAAVLLVLVRVLG</sequence>
<dbReference type="EMBL" id="FPJO01000004">
    <property type="protein sequence ID" value="SFX55477.1"/>
    <property type="molecule type" value="Genomic_DNA"/>
</dbReference>
<dbReference type="RefSeq" id="WP_079179367.1">
    <property type="nucleotide sequence ID" value="NZ_CP108276.1"/>
</dbReference>
<evidence type="ECO:0000256" key="1">
    <source>
        <dbReference type="SAM" id="Phobius"/>
    </source>
</evidence>
<evidence type="ECO:0000313" key="3">
    <source>
        <dbReference type="Proteomes" id="UP000181909"/>
    </source>
</evidence>
<feature type="transmembrane region" description="Helical" evidence="1">
    <location>
        <begin position="192"/>
        <end position="212"/>
    </location>
</feature>
<keyword evidence="1" id="KW-1133">Transmembrane helix</keyword>
<dbReference type="Proteomes" id="UP000181909">
    <property type="component" value="Unassembled WGS sequence"/>
</dbReference>
<feature type="transmembrane region" description="Helical" evidence="1">
    <location>
        <begin position="40"/>
        <end position="59"/>
    </location>
</feature>
<reference evidence="2 3" key="1">
    <citation type="submission" date="2016-11" db="EMBL/GenBank/DDBJ databases">
        <authorList>
            <person name="Jaros S."/>
            <person name="Januszkiewicz K."/>
            <person name="Wedrychowicz H."/>
        </authorList>
    </citation>
    <scope>NUCLEOTIDE SEQUENCE [LARGE SCALE GENOMIC DNA]</scope>
    <source>
        <strain evidence="2 3">OK807</strain>
    </source>
</reference>
<gene>
    <name evidence="2" type="ORF">SAMN02787144_100443</name>
</gene>
<evidence type="ECO:0000313" key="2">
    <source>
        <dbReference type="EMBL" id="SFX55477.1"/>
    </source>
</evidence>
<proteinExistence type="predicted"/>
<keyword evidence="1" id="KW-0472">Membrane</keyword>
<organism evidence="2 3">
    <name type="scientific">Streptomyces atratus</name>
    <dbReference type="NCBI Taxonomy" id="1893"/>
    <lineage>
        <taxon>Bacteria</taxon>
        <taxon>Bacillati</taxon>
        <taxon>Actinomycetota</taxon>
        <taxon>Actinomycetes</taxon>
        <taxon>Kitasatosporales</taxon>
        <taxon>Streptomycetaceae</taxon>
        <taxon>Streptomyces</taxon>
    </lineage>
</organism>
<name>A0A1K1Y2D2_STRAR</name>
<keyword evidence="1" id="KW-0812">Transmembrane</keyword>
<dbReference type="OrthoDB" id="4209678at2"/>